<feature type="compositionally biased region" description="Low complexity" evidence="1">
    <location>
        <begin position="30"/>
        <end position="42"/>
    </location>
</feature>
<dbReference type="AlphaFoldDB" id="A0A484BSJ6"/>
<feature type="region of interest" description="Disordered" evidence="1">
    <location>
        <begin position="30"/>
        <end position="49"/>
    </location>
</feature>
<accession>A0A484BSJ6</accession>
<name>A0A484BSJ6_DRONA</name>
<sequence length="77" mass="8434">MRSIQIWLQAASSEPCIVHHFILHLRLELPSSSSSPSSPSSSAVPCEGHYGNDVRGRLLAITQSQRLGNAPLINAWR</sequence>
<keyword evidence="3" id="KW-1185">Reference proteome</keyword>
<organism evidence="2 3">
    <name type="scientific">Drosophila navojoa</name>
    <name type="common">Fruit fly</name>
    <dbReference type="NCBI Taxonomy" id="7232"/>
    <lineage>
        <taxon>Eukaryota</taxon>
        <taxon>Metazoa</taxon>
        <taxon>Ecdysozoa</taxon>
        <taxon>Arthropoda</taxon>
        <taxon>Hexapoda</taxon>
        <taxon>Insecta</taxon>
        <taxon>Pterygota</taxon>
        <taxon>Neoptera</taxon>
        <taxon>Endopterygota</taxon>
        <taxon>Diptera</taxon>
        <taxon>Brachycera</taxon>
        <taxon>Muscomorpha</taxon>
        <taxon>Ephydroidea</taxon>
        <taxon>Drosophilidae</taxon>
        <taxon>Drosophila</taxon>
    </lineage>
</organism>
<evidence type="ECO:0000256" key="1">
    <source>
        <dbReference type="SAM" id="MobiDB-lite"/>
    </source>
</evidence>
<evidence type="ECO:0000313" key="2">
    <source>
        <dbReference type="EMBL" id="TDG51796.1"/>
    </source>
</evidence>
<gene>
    <name evidence="2" type="ORF">AWZ03_001856</name>
</gene>
<reference evidence="2 3" key="1">
    <citation type="journal article" date="2019" name="J. Hered.">
        <title>An Improved Genome Assembly for Drosophila navojoa, the Basal Species in the mojavensis Cluster.</title>
        <authorList>
            <person name="Vanderlinde T."/>
            <person name="Dupim E.G."/>
            <person name="Nazario-Yepiz N.O."/>
            <person name="Carvalho A.B."/>
        </authorList>
    </citation>
    <scope>NUCLEOTIDE SEQUENCE [LARGE SCALE GENOMIC DNA]</scope>
    <source>
        <strain evidence="2">Navoj_Jal97</strain>
        <tissue evidence="2">Whole organism</tissue>
    </source>
</reference>
<dbReference type="EMBL" id="LSRL02000007">
    <property type="protein sequence ID" value="TDG51796.1"/>
    <property type="molecule type" value="Genomic_DNA"/>
</dbReference>
<comment type="caution">
    <text evidence="2">The sequence shown here is derived from an EMBL/GenBank/DDBJ whole genome shotgun (WGS) entry which is preliminary data.</text>
</comment>
<dbReference type="Proteomes" id="UP000295192">
    <property type="component" value="Unassembled WGS sequence"/>
</dbReference>
<protein>
    <submittedName>
        <fullName evidence="2">Uncharacterized protein</fullName>
    </submittedName>
</protein>
<proteinExistence type="predicted"/>
<evidence type="ECO:0000313" key="3">
    <source>
        <dbReference type="Proteomes" id="UP000295192"/>
    </source>
</evidence>